<dbReference type="EC" id="2.7.7.13" evidence="2"/>
<protein>
    <recommendedName>
        <fullName evidence="2">mannose-1-phosphate guanylyltransferase</fullName>
        <ecNumber evidence="2">2.7.7.13</ecNumber>
    </recommendedName>
</protein>
<keyword evidence="3 10" id="KW-0808">Transferase</keyword>
<dbReference type="GO" id="GO:0004475">
    <property type="term" value="F:mannose-1-phosphate guanylyltransferase (GTP) activity"/>
    <property type="evidence" value="ECO:0007669"/>
    <property type="project" value="UniProtKB-EC"/>
</dbReference>
<comment type="catalytic activity">
    <reaction evidence="7">
        <text>alpha-D-mannose 1-phosphate + GTP + H(+) = GDP-alpha-D-mannose + diphosphate</text>
        <dbReference type="Rhea" id="RHEA:15229"/>
        <dbReference type="ChEBI" id="CHEBI:15378"/>
        <dbReference type="ChEBI" id="CHEBI:33019"/>
        <dbReference type="ChEBI" id="CHEBI:37565"/>
        <dbReference type="ChEBI" id="CHEBI:57527"/>
        <dbReference type="ChEBI" id="CHEBI:58409"/>
        <dbReference type="EC" id="2.7.7.13"/>
    </reaction>
</comment>
<dbReference type="GO" id="GO:0009298">
    <property type="term" value="P:GDP-mannose biosynthetic process"/>
    <property type="evidence" value="ECO:0007669"/>
    <property type="project" value="TreeGrafter"/>
</dbReference>
<evidence type="ECO:0000256" key="1">
    <source>
        <dbReference type="ARBA" id="ARBA00006115"/>
    </source>
</evidence>
<evidence type="ECO:0000313" key="11">
    <source>
        <dbReference type="Proteomes" id="UP000231019"/>
    </source>
</evidence>
<comment type="similarity">
    <text evidence="1">Belongs to the mannose-6-phosphate isomerase type 2 family.</text>
</comment>
<dbReference type="Pfam" id="PF00483">
    <property type="entry name" value="NTP_transferase"/>
    <property type="match status" value="1"/>
</dbReference>
<keyword evidence="5" id="KW-0547">Nucleotide-binding</keyword>
<dbReference type="SUPFAM" id="SSF159283">
    <property type="entry name" value="Guanosine diphospho-D-mannose pyrophosphorylase/mannose-6-phosphate isomerase linker domain"/>
    <property type="match status" value="1"/>
</dbReference>
<evidence type="ECO:0000256" key="5">
    <source>
        <dbReference type="ARBA" id="ARBA00022741"/>
    </source>
</evidence>
<dbReference type="InterPro" id="IPR054566">
    <property type="entry name" value="ManC/GMP-like_b-helix"/>
</dbReference>
<evidence type="ECO:0000259" key="9">
    <source>
        <dbReference type="Pfam" id="PF22640"/>
    </source>
</evidence>
<evidence type="ECO:0000256" key="2">
    <source>
        <dbReference type="ARBA" id="ARBA00012387"/>
    </source>
</evidence>
<dbReference type="Proteomes" id="UP000231019">
    <property type="component" value="Unassembled WGS sequence"/>
</dbReference>
<gene>
    <name evidence="10" type="ORF">COW36_08640</name>
</gene>
<keyword evidence="4 10" id="KW-0548">Nucleotidyltransferase</keyword>
<feature type="domain" description="Nucleotidyl transferase" evidence="8">
    <location>
        <begin position="9"/>
        <end position="286"/>
    </location>
</feature>
<dbReference type="AlphaFoldDB" id="A0A2M7G6A3"/>
<evidence type="ECO:0000256" key="7">
    <source>
        <dbReference type="ARBA" id="ARBA00047343"/>
    </source>
</evidence>
<dbReference type="PANTHER" id="PTHR46390:SF1">
    <property type="entry name" value="MANNOSE-1-PHOSPHATE GUANYLYLTRANSFERASE"/>
    <property type="match status" value="1"/>
</dbReference>
<accession>A0A2M7G6A3</accession>
<dbReference type="InterPro" id="IPR029044">
    <property type="entry name" value="Nucleotide-diphossugar_trans"/>
</dbReference>
<evidence type="ECO:0000313" key="10">
    <source>
        <dbReference type="EMBL" id="PIW17554.1"/>
    </source>
</evidence>
<keyword evidence="6" id="KW-0342">GTP-binding</keyword>
<dbReference type="FunFam" id="3.90.550.10:FF:000046">
    <property type="entry name" value="Mannose-1-phosphate guanylyltransferase (GDP)"/>
    <property type="match status" value="1"/>
</dbReference>
<organism evidence="10 11">
    <name type="scientific">bacterium (Candidatus Blackallbacteria) CG17_big_fil_post_rev_8_21_14_2_50_48_46</name>
    <dbReference type="NCBI Taxonomy" id="2014261"/>
    <lineage>
        <taxon>Bacteria</taxon>
        <taxon>Candidatus Blackallbacteria</taxon>
    </lineage>
</organism>
<dbReference type="InterPro" id="IPR005835">
    <property type="entry name" value="NTP_transferase_dom"/>
</dbReference>
<proteinExistence type="inferred from homology"/>
<dbReference type="InterPro" id="IPR051161">
    <property type="entry name" value="Mannose-6P_isomerase_type2"/>
</dbReference>
<dbReference type="GO" id="GO:0005525">
    <property type="term" value="F:GTP binding"/>
    <property type="evidence" value="ECO:0007669"/>
    <property type="project" value="UniProtKB-KW"/>
</dbReference>
<reference evidence="10 11" key="1">
    <citation type="submission" date="2017-09" db="EMBL/GenBank/DDBJ databases">
        <title>Depth-based differentiation of microbial function through sediment-hosted aquifers and enrichment of novel symbionts in the deep terrestrial subsurface.</title>
        <authorList>
            <person name="Probst A.J."/>
            <person name="Ladd B."/>
            <person name="Jarett J.K."/>
            <person name="Geller-Mcgrath D.E."/>
            <person name="Sieber C.M."/>
            <person name="Emerson J.B."/>
            <person name="Anantharaman K."/>
            <person name="Thomas B.C."/>
            <person name="Malmstrom R."/>
            <person name="Stieglmeier M."/>
            <person name="Klingl A."/>
            <person name="Woyke T."/>
            <person name="Ryan C.M."/>
            <person name="Banfield J.F."/>
        </authorList>
    </citation>
    <scope>NUCLEOTIDE SEQUENCE [LARGE SCALE GENOMIC DNA]</scope>
    <source>
        <strain evidence="10">CG17_big_fil_post_rev_8_21_14_2_50_48_46</strain>
    </source>
</reference>
<comment type="caution">
    <text evidence="10">The sequence shown here is derived from an EMBL/GenBank/DDBJ whole genome shotgun (WGS) entry which is preliminary data.</text>
</comment>
<dbReference type="Gene3D" id="3.90.550.10">
    <property type="entry name" value="Spore Coat Polysaccharide Biosynthesis Protein SpsA, Chain A"/>
    <property type="match status" value="1"/>
</dbReference>
<evidence type="ECO:0000256" key="4">
    <source>
        <dbReference type="ARBA" id="ARBA00022695"/>
    </source>
</evidence>
<dbReference type="PANTHER" id="PTHR46390">
    <property type="entry name" value="MANNOSE-1-PHOSPHATE GUANYLYLTRANSFERASE"/>
    <property type="match status" value="1"/>
</dbReference>
<sequence>MSAEKSIYAVVLAGGSGSRFWPRSRQALPKQLLNIFGENTLIQETLSRLKNLIPRSHQIIITHELQADLIREQLADWQPENLIAEPMGRNTAACIGLAAKLLLARDPNALMLVLPADHMIQMTDLFIQQIQLALDFAQTGPYLVTLGVEPDRPETGYGYLHIRNQGEAICKVLEFVEKPDLERAIQYVSSGDYLWNSGMFIWRADTIQAEMERHSPEIYTALQALPDSVLAPDFAQKLEEVYSDLPPISIDYAVLEKSNQVFTLRGNFGWSDIGSWESVYSLSQKNREGNALTGEVFVKETRNSYIYSPHKFTAVIGVENLIVVDTEDALLICNRDHSQEVRAAVKYLEMQGKDRLL</sequence>
<evidence type="ECO:0000256" key="3">
    <source>
        <dbReference type="ARBA" id="ARBA00022679"/>
    </source>
</evidence>
<evidence type="ECO:0000256" key="6">
    <source>
        <dbReference type="ARBA" id="ARBA00023134"/>
    </source>
</evidence>
<name>A0A2M7G6A3_9BACT</name>
<feature type="domain" description="MannoseP isomerase/GMP-like beta-helix" evidence="9">
    <location>
        <begin position="298"/>
        <end position="348"/>
    </location>
</feature>
<dbReference type="SUPFAM" id="SSF53448">
    <property type="entry name" value="Nucleotide-diphospho-sugar transferases"/>
    <property type="match status" value="1"/>
</dbReference>
<dbReference type="CDD" id="cd02509">
    <property type="entry name" value="GDP-M1P_Guanylyltransferase"/>
    <property type="match status" value="1"/>
</dbReference>
<dbReference type="Pfam" id="PF22640">
    <property type="entry name" value="ManC_GMP_beta-helix"/>
    <property type="match status" value="1"/>
</dbReference>
<evidence type="ECO:0000259" key="8">
    <source>
        <dbReference type="Pfam" id="PF00483"/>
    </source>
</evidence>
<dbReference type="EMBL" id="PFFQ01000023">
    <property type="protein sequence ID" value="PIW17554.1"/>
    <property type="molecule type" value="Genomic_DNA"/>
</dbReference>
<dbReference type="InterPro" id="IPR049577">
    <property type="entry name" value="GMPP_N"/>
</dbReference>